<keyword evidence="4 7" id="KW-0554">One-carbon metabolism</keyword>
<dbReference type="PROSITE" id="PS00075">
    <property type="entry name" value="DHFR_1"/>
    <property type="match status" value="1"/>
</dbReference>
<comment type="similarity">
    <text evidence="2 7 8">Belongs to the dihydrofolate reductase family.</text>
</comment>
<keyword evidence="5 7" id="KW-0521">NADP</keyword>
<dbReference type="PROSITE" id="PS51330">
    <property type="entry name" value="DHFR_2"/>
    <property type="match status" value="1"/>
</dbReference>
<dbReference type="EMBL" id="CP102173">
    <property type="protein sequence ID" value="UUP12451.1"/>
    <property type="molecule type" value="Genomic_DNA"/>
</dbReference>
<name>A0ABY5M5L4_9ACTN</name>
<evidence type="ECO:0000256" key="2">
    <source>
        <dbReference type="ARBA" id="ARBA00009539"/>
    </source>
</evidence>
<comment type="pathway">
    <text evidence="1 7">Cofactor biosynthesis; tetrahydrofolate biosynthesis; 5,6,7,8-tetrahydrofolate from 7,8-dihydrofolate: step 1/1.</text>
</comment>
<protein>
    <recommendedName>
        <fullName evidence="3 7">Dihydrofolate reductase</fullName>
        <ecNumber evidence="3 7">1.5.1.3</ecNumber>
    </recommendedName>
</protein>
<dbReference type="PANTHER" id="PTHR48069">
    <property type="entry name" value="DIHYDROFOLATE REDUCTASE"/>
    <property type="match status" value="1"/>
</dbReference>
<dbReference type="Pfam" id="PF00186">
    <property type="entry name" value="DHFR_1"/>
    <property type="match status" value="1"/>
</dbReference>
<comment type="function">
    <text evidence="7">Key enzyme in folate metabolism. Catalyzes an essential reaction for de novo glycine and purine synthesis, and for DNA precursor synthesis.</text>
</comment>
<evidence type="ECO:0000256" key="3">
    <source>
        <dbReference type="ARBA" id="ARBA00012856"/>
    </source>
</evidence>
<evidence type="ECO:0000256" key="4">
    <source>
        <dbReference type="ARBA" id="ARBA00022563"/>
    </source>
</evidence>
<dbReference type="PIRSF" id="PIRSF000194">
    <property type="entry name" value="DHFR"/>
    <property type="match status" value="1"/>
</dbReference>
<dbReference type="Proteomes" id="UP001316184">
    <property type="component" value="Chromosome"/>
</dbReference>
<gene>
    <name evidence="10" type="ORF">NQV15_11360</name>
</gene>
<dbReference type="EC" id="1.5.1.3" evidence="3 7"/>
<reference evidence="10 11" key="1">
    <citation type="submission" date="2022-08" db="EMBL/GenBank/DDBJ databases">
        <title>novel species in genus Aeromicrobium.</title>
        <authorList>
            <person name="Ye L."/>
        </authorList>
    </citation>
    <scope>NUCLEOTIDE SEQUENCE [LARGE SCALE GENOMIC DNA]</scope>
    <source>
        <strain evidence="11">zg-Y1379</strain>
    </source>
</reference>
<evidence type="ECO:0000313" key="11">
    <source>
        <dbReference type="Proteomes" id="UP001316184"/>
    </source>
</evidence>
<comment type="catalytic activity">
    <reaction evidence="7">
        <text>(6S)-5,6,7,8-tetrahydrofolate + NADP(+) = 7,8-dihydrofolate + NADPH + H(+)</text>
        <dbReference type="Rhea" id="RHEA:15009"/>
        <dbReference type="ChEBI" id="CHEBI:15378"/>
        <dbReference type="ChEBI" id="CHEBI:57451"/>
        <dbReference type="ChEBI" id="CHEBI:57453"/>
        <dbReference type="ChEBI" id="CHEBI:57783"/>
        <dbReference type="ChEBI" id="CHEBI:58349"/>
        <dbReference type="EC" id="1.5.1.3"/>
    </reaction>
</comment>
<sequence>MTVTIVVAIGRNGVIGRDGDLPWPRTGDLAQFKALTMGHPMVMGRATFESIGRPLPGRTSIVLTRDPQWTADGVEVAADLPSALALAAKLDDDVFIIGGSQVYATAIEAGVVDRMVVTQVDLSPEGDAWFPDVDWSQWHEGDRQAYDGYDIVTYDRAAS</sequence>
<evidence type="ECO:0000256" key="5">
    <source>
        <dbReference type="ARBA" id="ARBA00022857"/>
    </source>
</evidence>
<dbReference type="CDD" id="cd00209">
    <property type="entry name" value="DHFR"/>
    <property type="match status" value="1"/>
</dbReference>
<dbReference type="RefSeq" id="WP_232399971.1">
    <property type="nucleotide sequence ID" value="NZ_CP102173.1"/>
</dbReference>
<evidence type="ECO:0000259" key="9">
    <source>
        <dbReference type="PROSITE" id="PS51330"/>
    </source>
</evidence>
<evidence type="ECO:0000256" key="1">
    <source>
        <dbReference type="ARBA" id="ARBA00004903"/>
    </source>
</evidence>
<evidence type="ECO:0000256" key="6">
    <source>
        <dbReference type="ARBA" id="ARBA00023002"/>
    </source>
</evidence>
<dbReference type="InterPro" id="IPR017925">
    <property type="entry name" value="DHFR_CS"/>
</dbReference>
<dbReference type="Gene3D" id="3.40.430.10">
    <property type="entry name" value="Dihydrofolate Reductase, subunit A"/>
    <property type="match status" value="1"/>
</dbReference>
<keyword evidence="6 7" id="KW-0560">Oxidoreductase</keyword>
<dbReference type="SUPFAM" id="SSF53597">
    <property type="entry name" value="Dihydrofolate reductase-like"/>
    <property type="match status" value="1"/>
</dbReference>
<dbReference type="PRINTS" id="PR00070">
    <property type="entry name" value="DHFR"/>
</dbReference>
<dbReference type="InterPro" id="IPR001796">
    <property type="entry name" value="DHFR_dom"/>
</dbReference>
<proteinExistence type="inferred from homology"/>
<dbReference type="PANTHER" id="PTHR48069:SF3">
    <property type="entry name" value="DIHYDROFOLATE REDUCTASE"/>
    <property type="match status" value="1"/>
</dbReference>
<organism evidence="10 11">
    <name type="scientific">Aeromicrobium wangtongii</name>
    <dbReference type="NCBI Taxonomy" id="2969247"/>
    <lineage>
        <taxon>Bacteria</taxon>
        <taxon>Bacillati</taxon>
        <taxon>Actinomycetota</taxon>
        <taxon>Actinomycetes</taxon>
        <taxon>Propionibacteriales</taxon>
        <taxon>Nocardioidaceae</taxon>
        <taxon>Aeromicrobium</taxon>
    </lineage>
</organism>
<dbReference type="InterPro" id="IPR024072">
    <property type="entry name" value="DHFR-like_dom_sf"/>
</dbReference>
<keyword evidence="11" id="KW-1185">Reference proteome</keyword>
<evidence type="ECO:0000313" key="10">
    <source>
        <dbReference type="EMBL" id="UUP12451.1"/>
    </source>
</evidence>
<dbReference type="InterPro" id="IPR012259">
    <property type="entry name" value="DHFR"/>
</dbReference>
<evidence type="ECO:0000256" key="7">
    <source>
        <dbReference type="PIRNR" id="PIRNR000194"/>
    </source>
</evidence>
<evidence type="ECO:0000256" key="8">
    <source>
        <dbReference type="RuleBase" id="RU004474"/>
    </source>
</evidence>
<accession>A0ABY5M5L4</accession>
<feature type="domain" description="DHFR" evidence="9">
    <location>
        <begin position="2"/>
        <end position="159"/>
    </location>
</feature>